<dbReference type="AlphaFoldDB" id="A0A3N2BG46"/>
<reference evidence="3 4" key="1">
    <citation type="submission" date="2018-11" db="EMBL/GenBank/DDBJ databases">
        <title>Sequencing the genomes of 1000 actinobacteria strains.</title>
        <authorList>
            <person name="Klenk H.-P."/>
        </authorList>
    </citation>
    <scope>NUCLEOTIDE SEQUENCE [LARGE SCALE GENOMIC DNA]</scope>
    <source>
        <strain evidence="3 4">DSM 11294</strain>
    </source>
</reference>
<dbReference type="EMBL" id="RKHK01000001">
    <property type="protein sequence ID" value="ROR74195.1"/>
    <property type="molecule type" value="Genomic_DNA"/>
</dbReference>
<evidence type="ECO:0000256" key="1">
    <source>
        <dbReference type="SAM" id="MobiDB-lite"/>
    </source>
</evidence>
<accession>A0A3N2BG46</accession>
<keyword evidence="4" id="KW-1185">Reference proteome</keyword>
<dbReference type="InterPro" id="IPR009839">
    <property type="entry name" value="SseB_N"/>
</dbReference>
<feature type="region of interest" description="Disordered" evidence="1">
    <location>
        <begin position="1"/>
        <end position="37"/>
    </location>
</feature>
<protein>
    <submittedName>
        <fullName evidence="3">Type III secretion system (T3SS) SseB-like protein</fullName>
    </submittedName>
</protein>
<evidence type="ECO:0000313" key="3">
    <source>
        <dbReference type="EMBL" id="ROR74195.1"/>
    </source>
</evidence>
<sequence>MTEQHRGPGPEHRADSAGQPWAGRHLKPNPFSGDDGAIQPAMAAALALESRPQRVVAVVAALRETRVLAPIVAHEHPGTDEHGNPKPHAADTFRLGDRSGDAMASANLVSVRTPDGRSAVPVFSSVDALQAWDATARPVPVEGARAALAAVQESDSLLVLDPGNELTVLVPRPAVWAIARQQPWTPSWEDPEVTHAATQALRGLTELVGLRTEPGDRSELRIRLAVRADVTPERLREVLNAASQALSNDALIRERSDSLELAPQVMAG</sequence>
<feature type="compositionally biased region" description="Basic and acidic residues" evidence="1">
    <location>
        <begin position="1"/>
        <end position="15"/>
    </location>
</feature>
<gene>
    <name evidence="3" type="ORF">EDD31_2596</name>
</gene>
<name>A0A3N2BG46_9MICO</name>
<dbReference type="Pfam" id="PF07179">
    <property type="entry name" value="SseB"/>
    <property type="match status" value="1"/>
</dbReference>
<proteinExistence type="predicted"/>
<dbReference type="OrthoDB" id="5188303at2"/>
<evidence type="ECO:0000259" key="2">
    <source>
        <dbReference type="Pfam" id="PF07179"/>
    </source>
</evidence>
<comment type="caution">
    <text evidence="3">The sequence shown here is derived from an EMBL/GenBank/DDBJ whole genome shotgun (WGS) entry which is preliminary data.</text>
</comment>
<dbReference type="RefSeq" id="WP_123304514.1">
    <property type="nucleotide sequence ID" value="NZ_RKHK01000001.1"/>
</dbReference>
<dbReference type="Proteomes" id="UP000280668">
    <property type="component" value="Unassembled WGS sequence"/>
</dbReference>
<evidence type="ECO:0000313" key="4">
    <source>
        <dbReference type="Proteomes" id="UP000280668"/>
    </source>
</evidence>
<organism evidence="3 4">
    <name type="scientific">Bogoriella caseilytica</name>
    <dbReference type="NCBI Taxonomy" id="56055"/>
    <lineage>
        <taxon>Bacteria</taxon>
        <taxon>Bacillati</taxon>
        <taxon>Actinomycetota</taxon>
        <taxon>Actinomycetes</taxon>
        <taxon>Micrococcales</taxon>
        <taxon>Bogoriellaceae</taxon>
        <taxon>Bogoriella</taxon>
    </lineage>
</organism>
<feature type="domain" description="SseB protein N-terminal" evidence="2">
    <location>
        <begin position="41"/>
        <end position="177"/>
    </location>
</feature>